<organism evidence="4 5">
    <name type="scientific">Sphaerisporangium flaviroseum</name>
    <dbReference type="NCBI Taxonomy" id="509199"/>
    <lineage>
        <taxon>Bacteria</taxon>
        <taxon>Bacillati</taxon>
        <taxon>Actinomycetota</taxon>
        <taxon>Actinomycetes</taxon>
        <taxon>Streptosporangiales</taxon>
        <taxon>Streptosporangiaceae</taxon>
        <taxon>Sphaerisporangium</taxon>
    </lineage>
</organism>
<evidence type="ECO:0008006" key="6">
    <source>
        <dbReference type="Google" id="ProtNLM"/>
    </source>
</evidence>
<feature type="transmembrane region" description="Helical" evidence="3">
    <location>
        <begin position="136"/>
        <end position="154"/>
    </location>
</feature>
<proteinExistence type="predicted"/>
<keyword evidence="3" id="KW-0472">Membrane</keyword>
<keyword evidence="3" id="KW-1133">Transmembrane helix</keyword>
<feature type="region of interest" description="Disordered" evidence="2">
    <location>
        <begin position="343"/>
        <end position="401"/>
    </location>
</feature>
<feature type="transmembrane region" description="Helical" evidence="3">
    <location>
        <begin position="98"/>
        <end position="116"/>
    </location>
</feature>
<evidence type="ECO:0000313" key="5">
    <source>
        <dbReference type="Proteomes" id="UP001500888"/>
    </source>
</evidence>
<dbReference type="Pfam" id="PF10935">
    <property type="entry name" value="DUF2637"/>
    <property type="match status" value="1"/>
</dbReference>
<keyword evidence="3" id="KW-0812">Transmembrane</keyword>
<feature type="coiled-coil region" evidence="1">
    <location>
        <begin position="29"/>
        <end position="56"/>
    </location>
</feature>
<feature type="transmembrane region" description="Helical" evidence="3">
    <location>
        <begin position="166"/>
        <end position="184"/>
    </location>
</feature>
<dbReference type="EMBL" id="BAAAZR010000002">
    <property type="protein sequence ID" value="GAA3801724.1"/>
    <property type="molecule type" value="Genomic_DNA"/>
</dbReference>
<gene>
    <name evidence="4" type="ORF">GCM10022226_21940</name>
</gene>
<protein>
    <recommendedName>
        <fullName evidence="6">DUF2637 domain-containing protein</fullName>
    </recommendedName>
</protein>
<dbReference type="Proteomes" id="UP001500888">
    <property type="component" value="Unassembled WGS sequence"/>
</dbReference>
<evidence type="ECO:0000256" key="2">
    <source>
        <dbReference type="SAM" id="MobiDB-lite"/>
    </source>
</evidence>
<reference evidence="5" key="1">
    <citation type="journal article" date="2019" name="Int. J. Syst. Evol. Microbiol.">
        <title>The Global Catalogue of Microorganisms (GCM) 10K type strain sequencing project: providing services to taxonomists for standard genome sequencing and annotation.</title>
        <authorList>
            <consortium name="The Broad Institute Genomics Platform"/>
            <consortium name="The Broad Institute Genome Sequencing Center for Infectious Disease"/>
            <person name="Wu L."/>
            <person name="Ma J."/>
        </authorList>
    </citation>
    <scope>NUCLEOTIDE SEQUENCE [LARGE SCALE GENOMIC DNA]</scope>
    <source>
        <strain evidence="5">JCM 16908</strain>
    </source>
</reference>
<dbReference type="RefSeq" id="WP_344937470.1">
    <property type="nucleotide sequence ID" value="NZ_BAAAZR010000002.1"/>
</dbReference>
<accession>A0ABP7HQE7</accession>
<name>A0ABP7HQE7_9ACTN</name>
<sequence>MSTYWDPKAARMVAGAEAQARRVEAGARREEMRLQAERARLELDIQRGEQARLDREAEDRRKAERAQARRRRRAARGKALVASVAAAGRGVRRWAPSLGGWLVAAVAMGAPIVIAWRGQLEFAEKVMHLEGLSPALPIALEGATWFVVGLTNLAISRGLPIGQYRLWTWALAGVAAGMNFWHAAASGRPDGVQTGVVLALASLLGVGLWELMARLRQHTVSGRSAEQIRRALWRWVRYPRLSWSAASIRIARDCGIEAAWQAAWIDRYAMGPHSSRRQRALGRAIVRRQAKAERRAARKGELGMVGGLVLGRPIPVVPTMDPHAAPVPGASIDTAVRVDARPVDRSSIGAPSIQGRSTRRRAVEAQAVDRPAPASTDRRRPRSIEAPAGQGTSAPRRSIDEHRRRLRELIEAGQLDALAKAEHIRKTLRCAPSVAAKLRDELREVAA</sequence>
<evidence type="ECO:0000256" key="1">
    <source>
        <dbReference type="SAM" id="Coils"/>
    </source>
</evidence>
<evidence type="ECO:0000313" key="4">
    <source>
        <dbReference type="EMBL" id="GAA3801724.1"/>
    </source>
</evidence>
<comment type="caution">
    <text evidence="4">The sequence shown here is derived from an EMBL/GenBank/DDBJ whole genome shotgun (WGS) entry which is preliminary data.</text>
</comment>
<keyword evidence="1" id="KW-0175">Coiled coil</keyword>
<feature type="transmembrane region" description="Helical" evidence="3">
    <location>
        <begin position="196"/>
        <end position="213"/>
    </location>
</feature>
<evidence type="ECO:0000256" key="3">
    <source>
        <dbReference type="SAM" id="Phobius"/>
    </source>
</evidence>
<keyword evidence="5" id="KW-1185">Reference proteome</keyword>
<dbReference type="InterPro" id="IPR021235">
    <property type="entry name" value="DUF2637"/>
</dbReference>